<sequence length="427" mass="49838">MKIIFFFIKYNNKHMQVYLVGGAVRDQILGVPISDYDWVVVGATINDLLYLGFKSVGKDFPVFLHPITGDEYALARIERKISIGHNGFKYNVSSDVNINDDLYRRDITINAIARTLDGNIIDPCNGQYDIKHYTIRHISKSFIEDPLRIFRVARFSAKLFNKKFIIANETKKLMSTIVYNGEITALSVERIWDETKKALYTSSPEYYFYVLYDCGALSVIFPEIHKLFKNAIVFNKSYLMNNVNKYYSFLILKKGCLLSNNIDIRFAALCCEFNNLLNTSTFWLYSHECVTFVIDIIEKFCNRLHVPKKLKELVILSIRFSHELYCINKFVPSNLIDVLDRLNIWRNFNIIDKLITIFMVIVDDTINDRLLNYVKNNFFLESLKIIKNISAKHLLNNLDNPMAIKNELKKLRINKLTKLLCENKILF</sequence>
<evidence type="ECO:0000256" key="6">
    <source>
        <dbReference type="ARBA" id="ARBA00022741"/>
    </source>
</evidence>
<feature type="binding site" evidence="11">
    <location>
        <position position="22"/>
    </location>
    <ligand>
        <name>CTP</name>
        <dbReference type="ChEBI" id="CHEBI:37563"/>
    </ligand>
</feature>
<feature type="binding site" evidence="11">
    <location>
        <position position="25"/>
    </location>
    <ligand>
        <name>ATP</name>
        <dbReference type="ChEBI" id="CHEBI:30616"/>
    </ligand>
</feature>
<evidence type="ECO:0000313" key="14">
    <source>
        <dbReference type="EMBL" id="BET44587.1"/>
    </source>
</evidence>
<dbReference type="InterPro" id="IPR050124">
    <property type="entry name" value="tRNA_CCA-adding_enzyme"/>
</dbReference>
<keyword evidence="9 11" id="KW-0460">Magnesium</keyword>
<comment type="cofactor">
    <cofactor evidence="1 11">
        <name>Mg(2+)</name>
        <dbReference type="ChEBI" id="CHEBI:18420"/>
    </cofactor>
</comment>
<evidence type="ECO:0000256" key="5">
    <source>
        <dbReference type="ARBA" id="ARBA00022723"/>
    </source>
</evidence>
<keyword evidence="8 11" id="KW-0067">ATP-binding</keyword>
<dbReference type="AlphaFoldDB" id="A0AAT9G4D8"/>
<feature type="domain" description="Poly A polymerase head" evidence="12">
    <location>
        <begin position="17"/>
        <end position="136"/>
    </location>
</feature>
<dbReference type="EC" id="2.7.7.72" evidence="11"/>
<dbReference type="PIRSF" id="PIRSF000813">
    <property type="entry name" value="CCA_bact"/>
    <property type="match status" value="1"/>
</dbReference>
<dbReference type="GO" id="GO:0004810">
    <property type="term" value="F:CCA tRNA nucleotidyltransferase activity"/>
    <property type="evidence" value="ECO:0007669"/>
    <property type="project" value="UniProtKB-UniRule"/>
</dbReference>
<dbReference type="PANTHER" id="PTHR47545:SF1">
    <property type="entry name" value="MULTIFUNCTIONAL CCA PROTEIN"/>
    <property type="match status" value="1"/>
</dbReference>
<dbReference type="HAMAP" id="MF_01262">
    <property type="entry name" value="CCA_bact_type2"/>
    <property type="match status" value="1"/>
</dbReference>
<keyword evidence="4 11" id="KW-0548">Nucleotidyltransferase</keyword>
<keyword evidence="5 11" id="KW-0479">Metal-binding</keyword>
<keyword evidence="3 11" id="KW-0819">tRNA processing</keyword>
<feature type="binding site" evidence="11">
    <location>
        <position position="37"/>
    </location>
    <ligand>
        <name>Mg(2+)</name>
        <dbReference type="ChEBI" id="CHEBI:18420"/>
    </ligand>
</feature>
<dbReference type="EMBL" id="AP028961">
    <property type="protein sequence ID" value="BET44587.1"/>
    <property type="molecule type" value="Genomic_DNA"/>
</dbReference>
<dbReference type="InterPro" id="IPR032828">
    <property type="entry name" value="PolyA_RNA-bd"/>
</dbReference>
<organism evidence="14">
    <name type="scientific">Candidatus Aschnera chinzeii</name>
    <dbReference type="NCBI Taxonomy" id="1485666"/>
    <lineage>
        <taxon>Bacteria</taxon>
        <taxon>Pseudomonadati</taxon>
        <taxon>Pseudomonadota</taxon>
        <taxon>Gammaproteobacteria</taxon>
        <taxon>Enterobacterales</taxon>
        <taxon>Enterobacteriaceae</taxon>
        <taxon>Candidatus Aschnera</taxon>
    </lineage>
</organism>
<dbReference type="GO" id="GO:0042245">
    <property type="term" value="P:RNA repair"/>
    <property type="evidence" value="ECO:0007669"/>
    <property type="project" value="UniProtKB-KW"/>
</dbReference>
<evidence type="ECO:0000259" key="12">
    <source>
        <dbReference type="Pfam" id="PF01743"/>
    </source>
</evidence>
<feature type="binding site" evidence="11">
    <location>
        <position position="151"/>
    </location>
    <ligand>
        <name>ATP</name>
        <dbReference type="ChEBI" id="CHEBI:30616"/>
    </ligand>
</feature>
<keyword evidence="6 11" id="KW-0547">Nucleotide-binding</keyword>
<comment type="similarity">
    <text evidence="11">Belongs to the tRNA nucleotidyltransferase/poly(A) polymerase family. Bacterial CCA-adding enzyme type 2 subfamily.</text>
</comment>
<feature type="binding site" evidence="11">
    <location>
        <position position="25"/>
    </location>
    <ligand>
        <name>CTP</name>
        <dbReference type="ChEBI" id="CHEBI:37563"/>
    </ligand>
</feature>
<dbReference type="GO" id="GO:0000287">
    <property type="term" value="F:magnesium ion binding"/>
    <property type="evidence" value="ECO:0007669"/>
    <property type="project" value="UniProtKB-UniRule"/>
</dbReference>
<comment type="catalytic activity">
    <reaction evidence="11">
        <text>a tRNA with a 3' CCA end + 2 CTP + ATP = a tRNA with a 3' CCACCA end + 3 diphosphate</text>
        <dbReference type="Rhea" id="RHEA:76235"/>
        <dbReference type="Rhea" id="RHEA-COMP:10468"/>
        <dbReference type="Rhea" id="RHEA-COMP:18655"/>
        <dbReference type="ChEBI" id="CHEBI:30616"/>
        <dbReference type="ChEBI" id="CHEBI:33019"/>
        <dbReference type="ChEBI" id="CHEBI:37563"/>
        <dbReference type="ChEBI" id="CHEBI:83071"/>
        <dbReference type="ChEBI" id="CHEBI:195187"/>
    </reaction>
</comment>
<name>A0AAT9G4D8_9ENTR</name>
<evidence type="ECO:0000256" key="8">
    <source>
        <dbReference type="ARBA" id="ARBA00022840"/>
    </source>
</evidence>
<evidence type="ECO:0000256" key="7">
    <source>
        <dbReference type="ARBA" id="ARBA00022800"/>
    </source>
</evidence>
<feature type="binding site" evidence="11">
    <location>
        <position position="105"/>
    </location>
    <ligand>
        <name>CTP</name>
        <dbReference type="ChEBI" id="CHEBI:37563"/>
    </ligand>
</feature>
<dbReference type="GO" id="GO:0005524">
    <property type="term" value="F:ATP binding"/>
    <property type="evidence" value="ECO:0007669"/>
    <property type="project" value="UniProtKB-UniRule"/>
</dbReference>
<comment type="function">
    <text evidence="11">Catalyzes the addition and repair of the essential 3'-terminal CCA sequence in tRNAs without using a nucleic acid template. Adds these three nucleotides in the order of C, C, and A to the tRNA nucleotide-73, using CTP and ATP as substrates and producing inorganic pyrophosphate. tRNA 3'-terminal CCA addition is required both for tRNA processing and repair. Also involved in tRNA surveillance by mediating tandem CCA addition to generate a CCACCA at the 3' terminus of unstable tRNAs. While stable tRNAs receive only 3'-terminal CCA, unstable tRNAs are marked with CCACCA and rapidly degraded.</text>
</comment>
<feature type="domain" description="tRNA nucleotidyltransferase/poly(A) polymerase RNA and SrmB- binding" evidence="13">
    <location>
        <begin position="164"/>
        <end position="226"/>
    </location>
</feature>
<proteinExistence type="inferred from homology"/>
<dbReference type="SUPFAM" id="SSF81891">
    <property type="entry name" value="Poly A polymerase C-terminal region-like"/>
    <property type="match status" value="1"/>
</dbReference>
<feature type="binding site" evidence="11">
    <location>
        <position position="105"/>
    </location>
    <ligand>
        <name>ATP</name>
        <dbReference type="ChEBI" id="CHEBI:30616"/>
    </ligand>
</feature>
<dbReference type="InterPro" id="IPR043519">
    <property type="entry name" value="NT_sf"/>
</dbReference>
<reference evidence="14" key="1">
    <citation type="journal article" date="2023" name="Front. Microbiol.">
        <title>Genome analysis of Candidatus Aschnera chinzeii, the bacterial endosymbiont of the blood-sucking bat fly Penicillidia jenynsii (Insecta: Diptera: Nycteribiidae).</title>
        <authorList>
            <person name="Koga R."/>
            <person name="Moriyama M."/>
            <person name="Nozaki T."/>
            <person name="Fukatsu T."/>
        </authorList>
    </citation>
    <scope>NUCLEOTIDE SEQUENCE</scope>
    <source>
        <strain evidence="14">Kw-01</strain>
    </source>
</reference>
<feature type="binding site" evidence="11">
    <location>
        <position position="154"/>
    </location>
    <ligand>
        <name>CTP</name>
        <dbReference type="ChEBI" id="CHEBI:37563"/>
    </ligand>
</feature>
<dbReference type="SUPFAM" id="SSF81301">
    <property type="entry name" value="Nucleotidyltransferase"/>
    <property type="match status" value="1"/>
</dbReference>
<evidence type="ECO:0000256" key="10">
    <source>
        <dbReference type="ARBA" id="ARBA00022884"/>
    </source>
</evidence>
<comment type="catalytic activity">
    <reaction evidence="11">
        <text>a tRNA precursor + 2 CTP + ATP = a tRNA with a 3' CCA end + 3 diphosphate</text>
        <dbReference type="Rhea" id="RHEA:14433"/>
        <dbReference type="Rhea" id="RHEA-COMP:10465"/>
        <dbReference type="Rhea" id="RHEA-COMP:10468"/>
        <dbReference type="ChEBI" id="CHEBI:30616"/>
        <dbReference type="ChEBI" id="CHEBI:33019"/>
        <dbReference type="ChEBI" id="CHEBI:37563"/>
        <dbReference type="ChEBI" id="CHEBI:74896"/>
        <dbReference type="ChEBI" id="CHEBI:83071"/>
        <dbReference type="EC" id="2.7.7.72"/>
    </reaction>
</comment>
<feature type="binding site" evidence="11">
    <location>
        <position position="35"/>
    </location>
    <ligand>
        <name>Mg(2+)</name>
        <dbReference type="ChEBI" id="CHEBI:18420"/>
    </ligand>
</feature>
<keyword evidence="7 11" id="KW-0692">RNA repair</keyword>
<keyword evidence="2 11" id="KW-0808">Transferase</keyword>
<evidence type="ECO:0000256" key="4">
    <source>
        <dbReference type="ARBA" id="ARBA00022695"/>
    </source>
</evidence>
<protein>
    <recommendedName>
        <fullName evidence="11">CCA-adding enzyme</fullName>
        <ecNumber evidence="11">2.7.7.72</ecNumber>
    </recommendedName>
    <alternativeName>
        <fullName evidence="11">CCA tRNA nucleotidyltransferase</fullName>
    </alternativeName>
    <alternativeName>
        <fullName evidence="11">tRNA CCA-pyrophosphorylase</fullName>
    </alternativeName>
    <alternativeName>
        <fullName evidence="11">tRNA adenylyl-/cytidylyl- transferase</fullName>
    </alternativeName>
    <alternativeName>
        <fullName evidence="11">tRNA nucleotidyltransferase</fullName>
    </alternativeName>
    <alternativeName>
        <fullName evidence="11">tRNA-NT</fullName>
    </alternativeName>
</protein>
<dbReference type="Pfam" id="PF01743">
    <property type="entry name" value="PolyA_pol"/>
    <property type="match status" value="1"/>
</dbReference>
<dbReference type="Gene3D" id="1.10.3090.10">
    <property type="entry name" value="cca-adding enzyme, domain 2"/>
    <property type="match status" value="1"/>
</dbReference>
<dbReference type="GO" id="GO:0000049">
    <property type="term" value="F:tRNA binding"/>
    <property type="evidence" value="ECO:0007669"/>
    <property type="project" value="UniProtKB-UniRule"/>
</dbReference>
<dbReference type="GO" id="GO:0001680">
    <property type="term" value="P:tRNA 3'-terminal CCA addition"/>
    <property type="evidence" value="ECO:0007669"/>
    <property type="project" value="UniProtKB-UniRule"/>
</dbReference>
<dbReference type="Gene3D" id="3.30.460.10">
    <property type="entry name" value="Beta Polymerase, domain 2"/>
    <property type="match status" value="1"/>
</dbReference>
<evidence type="ECO:0000256" key="3">
    <source>
        <dbReference type="ARBA" id="ARBA00022694"/>
    </source>
</evidence>
<dbReference type="PANTHER" id="PTHR47545">
    <property type="entry name" value="MULTIFUNCTIONAL CCA PROTEIN"/>
    <property type="match status" value="1"/>
</dbReference>
<feature type="binding site" evidence="11">
    <location>
        <position position="151"/>
    </location>
    <ligand>
        <name>CTP</name>
        <dbReference type="ChEBI" id="CHEBI:37563"/>
    </ligand>
</feature>
<feature type="binding site" evidence="11">
    <location>
        <position position="22"/>
    </location>
    <ligand>
        <name>ATP</name>
        <dbReference type="ChEBI" id="CHEBI:30616"/>
    </ligand>
</feature>
<accession>A0AAT9G4D8</accession>
<evidence type="ECO:0000256" key="2">
    <source>
        <dbReference type="ARBA" id="ARBA00022679"/>
    </source>
</evidence>
<evidence type="ECO:0000259" key="13">
    <source>
        <dbReference type="Pfam" id="PF12627"/>
    </source>
</evidence>
<dbReference type="InterPro" id="IPR012006">
    <property type="entry name" value="CCA_bact"/>
</dbReference>
<dbReference type="Pfam" id="PF12627">
    <property type="entry name" value="PolyA_pol_RNAbd"/>
    <property type="match status" value="1"/>
</dbReference>
<keyword evidence="10 11" id="KW-0694">RNA-binding</keyword>
<feature type="binding site" evidence="11">
    <location>
        <position position="154"/>
    </location>
    <ligand>
        <name>ATP</name>
        <dbReference type="ChEBI" id="CHEBI:30616"/>
    </ligand>
</feature>
<gene>
    <name evidence="11" type="primary">cca</name>
    <name evidence="14" type="ORF">ACHINZ_2590</name>
</gene>
<comment type="miscellaneous">
    <text evidence="11">A single active site specifically recognizes both ATP and CTP and is responsible for their addition.</text>
</comment>
<dbReference type="InterPro" id="IPR002646">
    <property type="entry name" value="PolA_pol_head_dom"/>
</dbReference>
<evidence type="ECO:0000256" key="11">
    <source>
        <dbReference type="HAMAP-Rule" id="MF_01262"/>
    </source>
</evidence>
<reference evidence="14" key="2">
    <citation type="submission" date="2023-10" db="EMBL/GenBank/DDBJ databases">
        <authorList>
            <person name="Koga R."/>
            <person name="Fukatsu T."/>
        </authorList>
    </citation>
    <scope>NUCLEOTIDE SEQUENCE</scope>
    <source>
        <strain evidence="14">Kw-01</strain>
    </source>
</reference>
<evidence type="ECO:0000256" key="1">
    <source>
        <dbReference type="ARBA" id="ARBA00001946"/>
    </source>
</evidence>
<evidence type="ECO:0000256" key="9">
    <source>
        <dbReference type="ARBA" id="ARBA00022842"/>
    </source>
</evidence>